<keyword evidence="7" id="KW-1185">Reference proteome</keyword>
<dbReference type="InterPro" id="IPR036428">
    <property type="entry name" value="PCD_sf"/>
</dbReference>
<keyword evidence="5 6" id="KW-0456">Lyase</keyword>
<dbReference type="EMBL" id="JACHGN010000009">
    <property type="protein sequence ID" value="MBB5134959.1"/>
    <property type="molecule type" value="Genomic_DNA"/>
</dbReference>
<reference evidence="6 7" key="1">
    <citation type="submission" date="2020-08" db="EMBL/GenBank/DDBJ databases">
        <title>Genomic Encyclopedia of Type Strains, Phase IV (KMG-IV): sequencing the most valuable type-strain genomes for metagenomic binning, comparative biology and taxonomic classification.</title>
        <authorList>
            <person name="Goeker M."/>
        </authorList>
    </citation>
    <scope>NUCLEOTIDE SEQUENCE [LARGE SCALE GENOMIC DNA]</scope>
    <source>
        <strain evidence="6 7">DSM 45615</strain>
    </source>
</reference>
<dbReference type="Gene3D" id="3.30.1360.20">
    <property type="entry name" value="Transcriptional coactivator/pterin dehydratase"/>
    <property type="match status" value="1"/>
</dbReference>
<dbReference type="GO" id="GO:0008124">
    <property type="term" value="F:4-alpha-hydroxytetrahydrobiopterin dehydratase activity"/>
    <property type="evidence" value="ECO:0007669"/>
    <property type="project" value="UniProtKB-EC"/>
</dbReference>
<evidence type="ECO:0000256" key="4">
    <source>
        <dbReference type="ARBA" id="ARBA00021735"/>
    </source>
</evidence>
<evidence type="ECO:0000256" key="1">
    <source>
        <dbReference type="ARBA" id="ARBA00001554"/>
    </source>
</evidence>
<evidence type="ECO:0000256" key="3">
    <source>
        <dbReference type="ARBA" id="ARBA00013252"/>
    </source>
</evidence>
<dbReference type="AlphaFoldDB" id="A0A840P7H8"/>
<sequence length="100" mass="11154">MTERLTDEEIDTALVALEGWYREGDALLRDIPITPDSYRWMREAVLNEGDLIGHRPEVERTDYGIRFRVSTGEAGGVTPKDVELAAHIDQVVSGGARDRG</sequence>
<accession>A0A840P7H8</accession>
<evidence type="ECO:0000313" key="6">
    <source>
        <dbReference type="EMBL" id="MBB5134959.1"/>
    </source>
</evidence>
<proteinExistence type="inferred from homology"/>
<dbReference type="GO" id="GO:0006729">
    <property type="term" value="P:tetrahydrobiopterin biosynthetic process"/>
    <property type="evidence" value="ECO:0007669"/>
    <property type="project" value="InterPro"/>
</dbReference>
<dbReference type="EC" id="4.2.1.96" evidence="3"/>
<name>A0A840P7H8_9ACTN</name>
<comment type="caution">
    <text evidence="6">The sequence shown here is derived from an EMBL/GenBank/DDBJ whole genome shotgun (WGS) entry which is preliminary data.</text>
</comment>
<dbReference type="Pfam" id="PF01329">
    <property type="entry name" value="Pterin_4a"/>
    <property type="match status" value="1"/>
</dbReference>
<gene>
    <name evidence="6" type="ORF">HNP84_004693</name>
</gene>
<organism evidence="6 7">
    <name type="scientific">Thermocatellispora tengchongensis</name>
    <dbReference type="NCBI Taxonomy" id="1073253"/>
    <lineage>
        <taxon>Bacteria</taxon>
        <taxon>Bacillati</taxon>
        <taxon>Actinomycetota</taxon>
        <taxon>Actinomycetes</taxon>
        <taxon>Streptosporangiales</taxon>
        <taxon>Streptosporangiaceae</taxon>
        <taxon>Thermocatellispora</taxon>
    </lineage>
</organism>
<protein>
    <recommendedName>
        <fullName evidence="4">Putative pterin-4-alpha-carbinolamine dehydratase</fullName>
        <ecNumber evidence="3">4.2.1.96</ecNumber>
    </recommendedName>
</protein>
<evidence type="ECO:0000313" key="7">
    <source>
        <dbReference type="Proteomes" id="UP000578449"/>
    </source>
</evidence>
<dbReference type="RefSeq" id="WP_185051823.1">
    <property type="nucleotide sequence ID" value="NZ_BAABIX010000004.1"/>
</dbReference>
<evidence type="ECO:0000256" key="5">
    <source>
        <dbReference type="ARBA" id="ARBA00023239"/>
    </source>
</evidence>
<evidence type="ECO:0000256" key="2">
    <source>
        <dbReference type="ARBA" id="ARBA00006472"/>
    </source>
</evidence>
<dbReference type="Proteomes" id="UP000578449">
    <property type="component" value="Unassembled WGS sequence"/>
</dbReference>
<dbReference type="SUPFAM" id="SSF55248">
    <property type="entry name" value="PCD-like"/>
    <property type="match status" value="1"/>
</dbReference>
<comment type="catalytic activity">
    <reaction evidence="1">
        <text>(4aS,6R)-4a-hydroxy-L-erythro-5,6,7,8-tetrahydrobiopterin = (6R)-L-erythro-6,7-dihydrobiopterin + H2O</text>
        <dbReference type="Rhea" id="RHEA:11920"/>
        <dbReference type="ChEBI" id="CHEBI:15377"/>
        <dbReference type="ChEBI" id="CHEBI:15642"/>
        <dbReference type="ChEBI" id="CHEBI:43120"/>
        <dbReference type="EC" id="4.2.1.96"/>
    </reaction>
</comment>
<dbReference type="InterPro" id="IPR001533">
    <property type="entry name" value="Pterin_deHydtase"/>
</dbReference>
<comment type="similarity">
    <text evidence="2">Belongs to the pterin-4-alpha-carbinolamine dehydratase family.</text>
</comment>